<dbReference type="SUPFAM" id="SSF56322">
    <property type="entry name" value="ADC synthase"/>
    <property type="match status" value="1"/>
</dbReference>
<dbReference type="Gene3D" id="3.60.120.10">
    <property type="entry name" value="Anthranilate synthase"/>
    <property type="match status" value="1"/>
</dbReference>
<evidence type="ECO:0000313" key="3">
    <source>
        <dbReference type="Proteomes" id="UP001156905"/>
    </source>
</evidence>
<feature type="domain" description="Chorismate-utilising enzyme C-terminal" evidence="1">
    <location>
        <begin position="1"/>
        <end position="68"/>
    </location>
</feature>
<dbReference type="Proteomes" id="UP001156905">
    <property type="component" value="Unassembled WGS sequence"/>
</dbReference>
<dbReference type="InterPro" id="IPR015890">
    <property type="entry name" value="Chorismate_C"/>
</dbReference>
<dbReference type="InterPro" id="IPR019999">
    <property type="entry name" value="Anth_synth_I-like"/>
</dbReference>
<evidence type="ECO:0000313" key="2">
    <source>
        <dbReference type="EMBL" id="GLR91656.1"/>
    </source>
</evidence>
<evidence type="ECO:0000259" key="1">
    <source>
        <dbReference type="Pfam" id="PF00425"/>
    </source>
</evidence>
<dbReference type="PANTHER" id="PTHR11236">
    <property type="entry name" value="AMINOBENZOATE/ANTHRANILATE SYNTHASE"/>
    <property type="match status" value="1"/>
</dbReference>
<dbReference type="EMBL" id="BSOW01000052">
    <property type="protein sequence ID" value="GLR91656.1"/>
    <property type="molecule type" value="Genomic_DNA"/>
</dbReference>
<comment type="caution">
    <text evidence="2">The sequence shown here is derived from an EMBL/GenBank/DDBJ whole genome shotgun (WGS) entry which is preliminary data.</text>
</comment>
<proteinExistence type="predicted"/>
<keyword evidence="3" id="KW-1185">Reference proteome</keyword>
<gene>
    <name evidence="2" type="ORF">GCM10007857_83740</name>
</gene>
<dbReference type="InterPro" id="IPR005801">
    <property type="entry name" value="ADC_synthase"/>
</dbReference>
<organism evidence="2 3">
    <name type="scientific">Bradyrhizobium iriomotense</name>
    <dbReference type="NCBI Taxonomy" id="441950"/>
    <lineage>
        <taxon>Bacteria</taxon>
        <taxon>Pseudomonadati</taxon>
        <taxon>Pseudomonadota</taxon>
        <taxon>Alphaproteobacteria</taxon>
        <taxon>Hyphomicrobiales</taxon>
        <taxon>Nitrobacteraceae</taxon>
        <taxon>Bradyrhizobium</taxon>
    </lineage>
</organism>
<sequence>MEIITEIEGVTREVYCGSIGFIGFNGRMDTNIAIRTVTIENGRAVFHAGSGITAMSNAEAEYEETLAKAQRIFDAFGAVTSGVS</sequence>
<name>A0ABQ6BGE4_9BRAD</name>
<reference evidence="3" key="1">
    <citation type="journal article" date="2019" name="Int. J. Syst. Evol. Microbiol.">
        <title>The Global Catalogue of Microorganisms (GCM) 10K type strain sequencing project: providing services to taxonomists for standard genome sequencing and annotation.</title>
        <authorList>
            <consortium name="The Broad Institute Genomics Platform"/>
            <consortium name="The Broad Institute Genome Sequencing Center for Infectious Disease"/>
            <person name="Wu L."/>
            <person name="Ma J."/>
        </authorList>
    </citation>
    <scope>NUCLEOTIDE SEQUENCE [LARGE SCALE GENOMIC DNA]</scope>
    <source>
        <strain evidence="3">NBRC 102520</strain>
    </source>
</reference>
<dbReference type="PRINTS" id="PR00095">
    <property type="entry name" value="ANTSNTHASEI"/>
</dbReference>
<accession>A0ABQ6BGE4</accession>
<dbReference type="PANTHER" id="PTHR11236:SF50">
    <property type="entry name" value="AMINODEOXYCHORISMATE SYNTHASE COMPONENT 1"/>
    <property type="match status" value="1"/>
</dbReference>
<protein>
    <recommendedName>
        <fullName evidence="1">Chorismate-utilising enzyme C-terminal domain-containing protein</fullName>
    </recommendedName>
</protein>
<dbReference type="Pfam" id="PF00425">
    <property type="entry name" value="Chorismate_bind"/>
    <property type="match status" value="1"/>
</dbReference>